<comment type="subcellular location">
    <subcellularLocation>
        <location evidence="1">Cell membrane</location>
        <topology evidence="1">Multi-pass membrane protein</topology>
    </subcellularLocation>
</comment>
<dbReference type="CDD" id="cd17321">
    <property type="entry name" value="MFS_MMR_MDR_like"/>
    <property type="match status" value="1"/>
</dbReference>
<feature type="transmembrane region" description="Helical" evidence="7">
    <location>
        <begin position="166"/>
        <end position="187"/>
    </location>
</feature>
<feature type="transmembrane region" description="Helical" evidence="7">
    <location>
        <begin position="101"/>
        <end position="123"/>
    </location>
</feature>
<proteinExistence type="predicted"/>
<feature type="transmembrane region" description="Helical" evidence="7">
    <location>
        <begin position="354"/>
        <end position="378"/>
    </location>
</feature>
<feature type="transmembrane region" description="Helical" evidence="7">
    <location>
        <begin position="49"/>
        <end position="69"/>
    </location>
</feature>
<feature type="transmembrane region" description="Helical" evidence="7">
    <location>
        <begin position="264"/>
        <end position="284"/>
    </location>
</feature>
<evidence type="ECO:0000313" key="10">
    <source>
        <dbReference type="Proteomes" id="UP001595816"/>
    </source>
</evidence>
<evidence type="ECO:0000256" key="1">
    <source>
        <dbReference type="ARBA" id="ARBA00004651"/>
    </source>
</evidence>
<dbReference type="InterPro" id="IPR011701">
    <property type="entry name" value="MFS"/>
</dbReference>
<dbReference type="Gene3D" id="1.20.1250.20">
    <property type="entry name" value="MFS general substrate transporter like domains"/>
    <property type="match status" value="1"/>
</dbReference>
<evidence type="ECO:0000256" key="5">
    <source>
        <dbReference type="ARBA" id="ARBA00022989"/>
    </source>
</evidence>
<feature type="transmembrane region" description="Helical" evidence="7">
    <location>
        <begin position="329"/>
        <end position="348"/>
    </location>
</feature>
<evidence type="ECO:0000256" key="6">
    <source>
        <dbReference type="ARBA" id="ARBA00023136"/>
    </source>
</evidence>
<dbReference type="RefSeq" id="WP_253757778.1">
    <property type="nucleotide sequence ID" value="NZ_JAMZDZ010000001.1"/>
</dbReference>
<keyword evidence="5 7" id="KW-1133">Transmembrane helix</keyword>
<protein>
    <submittedName>
        <fullName evidence="9">MFS transporter</fullName>
    </submittedName>
</protein>
<gene>
    <name evidence="9" type="ORF">ACFOZ4_07780</name>
</gene>
<evidence type="ECO:0000256" key="2">
    <source>
        <dbReference type="ARBA" id="ARBA00022448"/>
    </source>
</evidence>
<dbReference type="PRINTS" id="PR01036">
    <property type="entry name" value="TCRTETB"/>
</dbReference>
<keyword evidence="6 7" id="KW-0472">Membrane</keyword>
<feature type="transmembrane region" description="Helical" evidence="7">
    <location>
        <begin position="223"/>
        <end position="243"/>
    </location>
</feature>
<feature type="transmembrane region" description="Helical" evidence="7">
    <location>
        <begin position="76"/>
        <end position="95"/>
    </location>
</feature>
<keyword evidence="3" id="KW-1003">Cell membrane</keyword>
<feature type="transmembrane region" description="Helical" evidence="7">
    <location>
        <begin position="399"/>
        <end position="419"/>
    </location>
</feature>
<dbReference type="InterPro" id="IPR020846">
    <property type="entry name" value="MFS_dom"/>
</dbReference>
<evidence type="ECO:0000256" key="4">
    <source>
        <dbReference type="ARBA" id="ARBA00022692"/>
    </source>
</evidence>
<feature type="transmembrane region" description="Helical" evidence="7">
    <location>
        <begin position="199"/>
        <end position="217"/>
    </location>
</feature>
<feature type="transmembrane region" description="Helical" evidence="7">
    <location>
        <begin position="135"/>
        <end position="154"/>
    </location>
</feature>
<evidence type="ECO:0000313" key="9">
    <source>
        <dbReference type="EMBL" id="MFC4130500.1"/>
    </source>
</evidence>
<reference evidence="10" key="1">
    <citation type="journal article" date="2019" name="Int. J. Syst. Evol. Microbiol.">
        <title>The Global Catalogue of Microorganisms (GCM) 10K type strain sequencing project: providing services to taxonomists for standard genome sequencing and annotation.</title>
        <authorList>
            <consortium name="The Broad Institute Genomics Platform"/>
            <consortium name="The Broad Institute Genome Sequencing Center for Infectious Disease"/>
            <person name="Wu L."/>
            <person name="Ma J."/>
        </authorList>
    </citation>
    <scope>NUCLEOTIDE SEQUENCE [LARGE SCALE GENOMIC DNA]</scope>
    <source>
        <strain evidence="10">CGMCC 4.7289</strain>
    </source>
</reference>
<dbReference type="PANTHER" id="PTHR42718">
    <property type="entry name" value="MAJOR FACILITATOR SUPERFAMILY MULTIDRUG TRANSPORTER MFSC"/>
    <property type="match status" value="1"/>
</dbReference>
<dbReference type="PANTHER" id="PTHR42718:SF47">
    <property type="entry name" value="METHYL VIOLOGEN RESISTANCE PROTEIN SMVA"/>
    <property type="match status" value="1"/>
</dbReference>
<dbReference type="SUPFAM" id="SSF103473">
    <property type="entry name" value="MFS general substrate transporter"/>
    <property type="match status" value="1"/>
</dbReference>
<evidence type="ECO:0000256" key="3">
    <source>
        <dbReference type="ARBA" id="ARBA00022475"/>
    </source>
</evidence>
<dbReference type="InterPro" id="IPR036259">
    <property type="entry name" value="MFS_trans_sf"/>
</dbReference>
<keyword evidence="2" id="KW-0813">Transport</keyword>
<comment type="caution">
    <text evidence="9">The sequence shown here is derived from an EMBL/GenBank/DDBJ whole genome shotgun (WGS) entry which is preliminary data.</text>
</comment>
<dbReference type="PROSITE" id="PS50850">
    <property type="entry name" value="MFS"/>
    <property type="match status" value="1"/>
</dbReference>
<dbReference type="EMBL" id="JBHSAY010000005">
    <property type="protein sequence ID" value="MFC4130500.1"/>
    <property type="molecule type" value="Genomic_DNA"/>
</dbReference>
<dbReference type="Proteomes" id="UP001595816">
    <property type="component" value="Unassembled WGS sequence"/>
</dbReference>
<sequence length="499" mass="51496">MRSRPANRWAVLAVLCASLLLVAMDATILNVALPSLIDDLDPDAYEQLWIIDIYGLVLGGLLITAGAAGDRWGRKTFFLIGFVLFGVASIVSATADSPGRLIAGRVLLAVGGAMVMPSTLSLIRNVFTDPRERGTAIGIWASVAGAGAAIGPVLGGLLVEHYGWSAAFWVNVPIVLVTVVAGILLLPESRSPGRTRLDWFGAAQSVFGMISLVWGIKHLAADGLASSAPVALLVGLGLLAWFARRQLKQTDPLLDVRLFANRPFLAGAIATLMAMMAVGAAYFLLSLWLQYVHGYSPVEAGVRMLPGAIATLVGALSAPWLVRRVGVHAMLGLGLGALVLAFVALAVLPLTYAVAASALVAFGLGDGLAITTTTAVMISAAPPERAGSAAAVEETCYELGMGFGVALLGTIATVVYAAGVHELPLSEPGRTAVAESIGGAVHVARTQGAQVSTYILDVAQSAYLHAMAVTSAISAALIAIATVAALALIPRGFRADAEH</sequence>
<name>A0ABV8LHV4_9ACTN</name>
<feature type="transmembrane region" description="Helical" evidence="7">
    <location>
        <begin position="304"/>
        <end position="322"/>
    </location>
</feature>
<accession>A0ABV8LHV4</accession>
<keyword evidence="4 7" id="KW-0812">Transmembrane</keyword>
<organism evidence="9 10">
    <name type="scientific">Hamadaea flava</name>
    <dbReference type="NCBI Taxonomy" id="1742688"/>
    <lineage>
        <taxon>Bacteria</taxon>
        <taxon>Bacillati</taxon>
        <taxon>Actinomycetota</taxon>
        <taxon>Actinomycetes</taxon>
        <taxon>Micromonosporales</taxon>
        <taxon>Micromonosporaceae</taxon>
        <taxon>Hamadaea</taxon>
    </lineage>
</organism>
<evidence type="ECO:0000256" key="7">
    <source>
        <dbReference type="SAM" id="Phobius"/>
    </source>
</evidence>
<evidence type="ECO:0000259" key="8">
    <source>
        <dbReference type="PROSITE" id="PS50850"/>
    </source>
</evidence>
<keyword evidence="10" id="KW-1185">Reference proteome</keyword>
<dbReference type="Pfam" id="PF07690">
    <property type="entry name" value="MFS_1"/>
    <property type="match status" value="1"/>
</dbReference>
<feature type="domain" description="Major facilitator superfamily (MFS) profile" evidence="8">
    <location>
        <begin position="11"/>
        <end position="493"/>
    </location>
</feature>
<feature type="transmembrane region" description="Helical" evidence="7">
    <location>
        <begin position="462"/>
        <end position="489"/>
    </location>
</feature>